<dbReference type="SUPFAM" id="SSF53098">
    <property type="entry name" value="Ribonuclease H-like"/>
    <property type="match status" value="1"/>
</dbReference>
<name>A0A6J4NQI1_9CYAN</name>
<dbReference type="AlphaFoldDB" id="A0A6J4NQI1"/>
<protein>
    <submittedName>
        <fullName evidence="2">Mobile element protein</fullName>
    </submittedName>
</protein>
<dbReference type="NCBIfam" id="NF033540">
    <property type="entry name" value="transpos_IS701"/>
    <property type="match status" value="1"/>
</dbReference>
<proteinExistence type="predicted"/>
<sequence length="422" mass="48400">MKDQVLAAMPQCFENWCGRFDEVFTRAKQRQEFRVYLGGLLGESQRKNIAQIASNTVNGSYNSLRYFLNKAAWDADKLNDRRLQVMHCCRQTTPSRGFTLIVDDSGHRKSGDDTDGVGRQYIGEIGKTDNGVVLLSTHLYDGVRRLPLDVALYQHANCLEQGKEDPKFVKKPDLALQLIDQCLVRGYRPKVTLIDAGYGNNTPFVKQLESKHLKYIAAIAKNRQVTYQLPTDAEPRKHSVTEIAQALTAADFIPVELPLNRPRTVWVAMLPVHVPKLEGIRWLAMQLNAPTWETATEVDYFLTNATEQLLSATWVAQTYSQRNWVEVFYREAKGWFGLSEYQIRDANSMKRHWILVFTAYTFILWHQLTGGVRRRWATKALQTISETLEAFRTAVEFRLVRWLNAHVDVFAAHKAKSGYIWA</sequence>
<accession>A0A6J4NQI1</accession>
<dbReference type="PANTHER" id="PTHR33627">
    <property type="entry name" value="TRANSPOSASE"/>
    <property type="match status" value="1"/>
</dbReference>
<feature type="domain" description="Transposase IS701-like DDE" evidence="1">
    <location>
        <begin position="20"/>
        <end position="235"/>
    </location>
</feature>
<dbReference type="PANTHER" id="PTHR33627:SF1">
    <property type="entry name" value="TRANSPOSASE"/>
    <property type="match status" value="1"/>
</dbReference>
<dbReference type="InterPro" id="IPR038721">
    <property type="entry name" value="IS701-like_DDE_dom"/>
</dbReference>
<reference evidence="2" key="1">
    <citation type="submission" date="2020-02" db="EMBL/GenBank/DDBJ databases">
        <authorList>
            <person name="Meier V. D."/>
        </authorList>
    </citation>
    <scope>NUCLEOTIDE SEQUENCE</scope>
    <source>
        <strain evidence="2">AVDCRST_MAG94</strain>
    </source>
</reference>
<dbReference type="Pfam" id="PF13546">
    <property type="entry name" value="DDE_5"/>
    <property type="match status" value="1"/>
</dbReference>
<evidence type="ECO:0000313" key="2">
    <source>
        <dbReference type="EMBL" id="CAA9392947.1"/>
    </source>
</evidence>
<gene>
    <name evidence="2" type="ORF">AVDCRST_MAG94-5490</name>
</gene>
<dbReference type="InterPro" id="IPR039365">
    <property type="entry name" value="IS701-like"/>
</dbReference>
<dbReference type="EMBL" id="CADCTY010001881">
    <property type="protein sequence ID" value="CAA9392947.1"/>
    <property type="molecule type" value="Genomic_DNA"/>
</dbReference>
<organism evidence="2">
    <name type="scientific">uncultured Leptolyngbya sp</name>
    <dbReference type="NCBI Taxonomy" id="332963"/>
    <lineage>
        <taxon>Bacteria</taxon>
        <taxon>Bacillati</taxon>
        <taxon>Cyanobacteriota</taxon>
        <taxon>Cyanophyceae</taxon>
        <taxon>Leptolyngbyales</taxon>
        <taxon>Leptolyngbyaceae</taxon>
        <taxon>Leptolyngbya group</taxon>
        <taxon>Leptolyngbya</taxon>
        <taxon>environmental samples</taxon>
    </lineage>
</organism>
<evidence type="ECO:0000259" key="1">
    <source>
        <dbReference type="Pfam" id="PF13546"/>
    </source>
</evidence>
<dbReference type="InterPro" id="IPR012337">
    <property type="entry name" value="RNaseH-like_sf"/>
</dbReference>